<dbReference type="GO" id="GO:0008911">
    <property type="term" value="F:lactaldehyde dehydrogenase (NAD+) activity"/>
    <property type="evidence" value="ECO:0007669"/>
    <property type="project" value="TreeGrafter"/>
</dbReference>
<dbReference type="InterPro" id="IPR016162">
    <property type="entry name" value="Ald_DH_N"/>
</dbReference>
<dbReference type="AlphaFoldDB" id="A0A7V1LML2"/>
<reference evidence="4" key="1">
    <citation type="journal article" date="2020" name="mSystems">
        <title>Genome- and Community-Level Interaction Insights into Carbon Utilization and Element Cycling Functions of Hydrothermarchaeota in Hydrothermal Sediment.</title>
        <authorList>
            <person name="Zhou Z."/>
            <person name="Liu Y."/>
            <person name="Xu W."/>
            <person name="Pan J."/>
            <person name="Luo Z.H."/>
            <person name="Li M."/>
        </authorList>
    </citation>
    <scope>NUCLEOTIDE SEQUENCE [LARGE SCALE GENOMIC DNA]</scope>
    <source>
        <strain evidence="4">HyVt-456</strain>
    </source>
</reference>
<dbReference type="Proteomes" id="UP000886005">
    <property type="component" value="Unassembled WGS sequence"/>
</dbReference>
<dbReference type="EMBL" id="DRLD01000246">
    <property type="protein sequence ID" value="HED10791.1"/>
    <property type="molecule type" value="Genomic_DNA"/>
</dbReference>
<comment type="similarity">
    <text evidence="1">Belongs to the aldehyde dehydrogenase family.</text>
</comment>
<evidence type="ECO:0000256" key="2">
    <source>
        <dbReference type="ARBA" id="ARBA00023002"/>
    </source>
</evidence>
<dbReference type="PANTHER" id="PTHR42991">
    <property type="entry name" value="ALDEHYDE DEHYDROGENASE"/>
    <property type="match status" value="1"/>
</dbReference>
<feature type="domain" description="Aldehyde dehydrogenase" evidence="3">
    <location>
        <begin position="13"/>
        <end position="469"/>
    </location>
</feature>
<dbReference type="FunFam" id="3.40.309.10:FF:000009">
    <property type="entry name" value="Aldehyde dehydrogenase A"/>
    <property type="match status" value="1"/>
</dbReference>
<dbReference type="Gene3D" id="3.40.605.10">
    <property type="entry name" value="Aldehyde Dehydrogenase, Chain A, domain 1"/>
    <property type="match status" value="1"/>
</dbReference>
<evidence type="ECO:0000259" key="3">
    <source>
        <dbReference type="Pfam" id="PF00171"/>
    </source>
</evidence>
<dbReference type="SUPFAM" id="SSF53720">
    <property type="entry name" value="ALDH-like"/>
    <property type="match status" value="1"/>
</dbReference>
<keyword evidence="2" id="KW-0560">Oxidoreductase</keyword>
<dbReference type="InterPro" id="IPR051020">
    <property type="entry name" value="ALDH-related_metabolic_enz"/>
</dbReference>
<gene>
    <name evidence="4" type="ORF">ENJ10_08885</name>
</gene>
<name>A0A7V1LML2_CALAY</name>
<dbReference type="Gene3D" id="3.40.309.10">
    <property type="entry name" value="Aldehyde Dehydrogenase, Chain A, domain 2"/>
    <property type="match status" value="1"/>
</dbReference>
<evidence type="ECO:0000256" key="1">
    <source>
        <dbReference type="ARBA" id="ARBA00009986"/>
    </source>
</evidence>
<dbReference type="FunFam" id="3.40.605.10:FF:000007">
    <property type="entry name" value="NAD/NADP-dependent betaine aldehyde dehydrogenase"/>
    <property type="match status" value="1"/>
</dbReference>
<sequence>MQYEYKMLIGREWVTAGKTVDVINPYNNALLGRLPQATAEDVDRAIATAHAHRGVMADMPAHERAAILEKTAALLERDKERMIESIILESGKTRKWATVETVRGMENLKFAAEAAKALHGETVPLDASRGSEGRLGFWMRVPVGVVAAIPPFNFPLNLVIHKVAPAIAAGNTIVLKPASNTPGPSQILVELLLEAGLPAEALQLLYGSGSAVGEAMVKDPRVAKVTFTGSPPVGKRITQVAGLKKLTLELGSNSGTIIDESADLDKAVARCVMGSFAFSGQVCISVQRIFVHESILQSFTEKFVTETKKQSIGDPLEAATDIGPMISEHEAVRVESWIREAVQQGARLLTGGARRGSILEPTVLTDVTPEMQVMCHEVFGPVVSIVPFKTFDQAIDMVNDSVFGLQAGVFTQNFSHIMKAMKRIETGGVMINDVPTYRVDHMPYGGVKDSGLGREGARFATEEMTHIRMIMLNS</sequence>
<comment type="caution">
    <text evidence="4">The sequence shown here is derived from an EMBL/GenBank/DDBJ whole genome shotgun (WGS) entry which is preliminary data.</text>
</comment>
<dbReference type="InterPro" id="IPR016163">
    <property type="entry name" value="Ald_DH_C"/>
</dbReference>
<evidence type="ECO:0000313" key="4">
    <source>
        <dbReference type="EMBL" id="HED10791.1"/>
    </source>
</evidence>
<accession>A0A7V1LML2</accession>
<proteinExistence type="inferred from homology"/>
<dbReference type="InterPro" id="IPR016161">
    <property type="entry name" value="Ald_DH/histidinol_DH"/>
</dbReference>
<dbReference type="Pfam" id="PF00171">
    <property type="entry name" value="Aldedh"/>
    <property type="match status" value="1"/>
</dbReference>
<protein>
    <submittedName>
        <fullName evidence="4">Aldehyde dehydrogenase family protein</fullName>
    </submittedName>
</protein>
<dbReference type="CDD" id="cd07149">
    <property type="entry name" value="ALDH_y4uC"/>
    <property type="match status" value="1"/>
</dbReference>
<dbReference type="PANTHER" id="PTHR42991:SF1">
    <property type="entry name" value="ALDEHYDE DEHYDROGENASE"/>
    <property type="match status" value="1"/>
</dbReference>
<organism evidence="4">
    <name type="scientific">Caldithrix abyssi</name>
    <dbReference type="NCBI Taxonomy" id="187145"/>
    <lineage>
        <taxon>Bacteria</taxon>
        <taxon>Pseudomonadati</taxon>
        <taxon>Calditrichota</taxon>
        <taxon>Calditrichia</taxon>
        <taxon>Calditrichales</taxon>
        <taxon>Calditrichaceae</taxon>
        <taxon>Caldithrix</taxon>
    </lineage>
</organism>
<dbReference type="InterPro" id="IPR015590">
    <property type="entry name" value="Aldehyde_DH_dom"/>
</dbReference>